<dbReference type="SUPFAM" id="SSF48452">
    <property type="entry name" value="TPR-like"/>
    <property type="match status" value="1"/>
</dbReference>
<comment type="caution">
    <text evidence="3">The sequence shown here is derived from an EMBL/GenBank/DDBJ whole genome shotgun (WGS) entry which is preliminary data.</text>
</comment>
<protein>
    <submittedName>
        <fullName evidence="3">Uncharacterized protein</fullName>
    </submittedName>
</protein>
<feature type="coiled-coil region" evidence="1">
    <location>
        <begin position="666"/>
        <end position="693"/>
    </location>
</feature>
<feature type="region of interest" description="Disordered" evidence="2">
    <location>
        <begin position="188"/>
        <end position="280"/>
    </location>
</feature>
<dbReference type="Gene3D" id="1.25.40.10">
    <property type="entry name" value="Tetratricopeptide repeat domain"/>
    <property type="match status" value="1"/>
</dbReference>
<feature type="compositionally biased region" description="Low complexity" evidence="2">
    <location>
        <begin position="200"/>
        <end position="216"/>
    </location>
</feature>
<organism evidence="3 4">
    <name type="scientific">Diacronema lutheri</name>
    <name type="common">Unicellular marine alga</name>
    <name type="synonym">Monochrysis lutheri</name>
    <dbReference type="NCBI Taxonomy" id="2081491"/>
    <lineage>
        <taxon>Eukaryota</taxon>
        <taxon>Haptista</taxon>
        <taxon>Haptophyta</taxon>
        <taxon>Pavlovophyceae</taxon>
        <taxon>Pavlovales</taxon>
        <taxon>Pavlovaceae</taxon>
        <taxon>Diacronema</taxon>
    </lineage>
</organism>
<evidence type="ECO:0000256" key="2">
    <source>
        <dbReference type="SAM" id="MobiDB-lite"/>
    </source>
</evidence>
<dbReference type="Proteomes" id="UP000751190">
    <property type="component" value="Unassembled WGS sequence"/>
</dbReference>
<accession>A0A8J6CHH7</accession>
<gene>
    <name evidence="3" type="ORF">KFE25_006820</name>
</gene>
<proteinExistence type="predicted"/>
<name>A0A8J6CHH7_DIALT</name>
<dbReference type="EMBL" id="JAGTXO010000005">
    <property type="protein sequence ID" value="KAG8467768.1"/>
    <property type="molecule type" value="Genomic_DNA"/>
</dbReference>
<evidence type="ECO:0000313" key="3">
    <source>
        <dbReference type="EMBL" id="KAG8467768.1"/>
    </source>
</evidence>
<dbReference type="AlphaFoldDB" id="A0A8J6CHH7"/>
<reference evidence="3" key="1">
    <citation type="submission" date="2021-05" db="EMBL/GenBank/DDBJ databases">
        <title>The genome of the haptophyte Pavlova lutheri (Diacronema luteri, Pavlovales) - a model for lipid biosynthesis in eukaryotic algae.</title>
        <authorList>
            <person name="Hulatt C.J."/>
            <person name="Posewitz M.C."/>
        </authorList>
    </citation>
    <scope>NUCLEOTIDE SEQUENCE</scope>
    <source>
        <strain evidence="3">NIVA-4/92</strain>
    </source>
</reference>
<evidence type="ECO:0000256" key="1">
    <source>
        <dbReference type="SAM" id="Coils"/>
    </source>
</evidence>
<evidence type="ECO:0000313" key="4">
    <source>
        <dbReference type="Proteomes" id="UP000751190"/>
    </source>
</evidence>
<sequence>MWGPCGAHGTRFLGVRLEVLRDLEERASIDVGEQLDAIDHVSPRRPSKGARHASAAPTIFKTIRRISVSSPRTPAHKVDAETLKSYVSMDLIATRVVRPRMQETRRPFVATLQNDPLWLKASINAMVRSTLALHQPVGRANVLLVTSEDVKVGRVISAVAGLAELPPSPFFYLDELCSVDMRATVKSTTTTARAGTPGLRDPSASTRASPRASPRAITGGARRFAPEPSPHEPADGERRPSGASQSRVEPAVRAQPSGELGADTDGAAVGVPSREGGAARRREARQLALRKEYWAREFPEVVASLSKAVFVVDDVGDVAVCDGVRDMQWLYALHVAYKALGSQNVVFAVPDAERRALDALLLDTDARNSLFKAMRSISFARSRARSEQEDAALSAAIAGELGAAHAAFADAFTTWALRECQRVIDEHAPRAAHKELGVAEVEALFELMRARIDLWALGHQNRPHDGGQARGAVAPWVTKCYEETLQLHAFALNHFGPAHDKTLDAVNRLANVLRLLRDPASIARAIASYEKVIAHEEALNNSVGGVVADAAATMTRGLVARGVGARDERLAGAHMQLADTLRDLGEFERAEPHYRAALKYSLEGLTPALGKEALNTQHCRVSLANCLRALRDGCATAADVDAARRARGGGAGAAADAKLAAVEVSHNRSVELLKEAERLYREAEALISRFYKALHAVSVSVKLNHACVLMEMALAADDKWDKEARALLDELLAQCDDQYGSAHECTLYVSAKVGELQVRFGRDIHTRTAGQKRMKLALAGFDALRLPADHPRVDEVRRMKARGVQGTVGTPAALPRVYNGDRDGGAAAPAAVARGKA</sequence>
<keyword evidence="1" id="KW-0175">Coiled coil</keyword>
<dbReference type="InterPro" id="IPR011990">
    <property type="entry name" value="TPR-like_helical_dom_sf"/>
</dbReference>
<keyword evidence="4" id="KW-1185">Reference proteome</keyword>
<feature type="compositionally biased region" description="Basic and acidic residues" evidence="2">
    <location>
        <begin position="229"/>
        <end position="240"/>
    </location>
</feature>